<dbReference type="InterPro" id="IPR011010">
    <property type="entry name" value="DNA_brk_join_enz"/>
</dbReference>
<dbReference type="GO" id="GO:0006310">
    <property type="term" value="P:DNA recombination"/>
    <property type="evidence" value="ECO:0007669"/>
    <property type="project" value="UniProtKB-KW"/>
</dbReference>
<gene>
    <name evidence="3" type="ORF">ERS132410_00564</name>
</gene>
<dbReference type="EMBL" id="FIGO01000003">
    <property type="protein sequence ID" value="CYU57525.1"/>
    <property type="molecule type" value="Genomic_DNA"/>
</dbReference>
<reference evidence="3 4" key="1">
    <citation type="submission" date="2016-02" db="EMBL/GenBank/DDBJ databases">
        <authorList>
            <consortium name="Pathogen Informatics"/>
        </authorList>
    </citation>
    <scope>NUCLEOTIDE SEQUENCE [LARGE SCALE GENOMIC DNA]</scope>
    <source>
        <strain evidence="3 4">LSS48</strain>
    </source>
</reference>
<name>A0A0Z8F516_STRSU</name>
<dbReference type="InterPro" id="IPR010998">
    <property type="entry name" value="Integrase_recombinase_N"/>
</dbReference>
<organism evidence="3 4">
    <name type="scientific">Streptococcus suis</name>
    <dbReference type="NCBI Taxonomy" id="1307"/>
    <lineage>
        <taxon>Bacteria</taxon>
        <taxon>Bacillati</taxon>
        <taxon>Bacillota</taxon>
        <taxon>Bacilli</taxon>
        <taxon>Lactobacillales</taxon>
        <taxon>Streptococcaceae</taxon>
        <taxon>Streptococcus</taxon>
    </lineage>
</organism>
<accession>A0A0Z8F516</accession>
<dbReference type="Gene3D" id="1.10.443.10">
    <property type="entry name" value="Intergrase catalytic core"/>
    <property type="match status" value="1"/>
</dbReference>
<evidence type="ECO:0000256" key="1">
    <source>
        <dbReference type="ARBA" id="ARBA00023125"/>
    </source>
</evidence>
<dbReference type="SUPFAM" id="SSF56349">
    <property type="entry name" value="DNA breaking-rejoining enzymes"/>
    <property type="match status" value="1"/>
</dbReference>
<keyword evidence="2" id="KW-0233">DNA recombination</keyword>
<dbReference type="GO" id="GO:0015074">
    <property type="term" value="P:DNA integration"/>
    <property type="evidence" value="ECO:0007669"/>
    <property type="project" value="InterPro"/>
</dbReference>
<protein>
    <submittedName>
        <fullName evidence="3">Site-specific recombinase XerD</fullName>
    </submittedName>
</protein>
<dbReference type="AlphaFoldDB" id="A0A0Z8F516"/>
<proteinExistence type="predicted"/>
<sequence length="321" mass="37457">MPRKRNSLKHDVFIAATKDVTNNTSRTSYKRSATRFSNWAKENNIKKISDISEEVLQKYHDDLKNDPKAYTAATIHTYLAPIAKASRINLNRIKKQKRTSDKIVRGRKHEANEQGKKQELNSRFSRLVQFQKVVGIRRNELKNLTGSDLIEDEYGNCYVLVKRGKGGKKQMQYILPKDVAIVKQTFAGIKENEPVFSEEEMNNQINLHALRAQHSRDSYFYYLKKIQQNPKMRRALSHLLISKWEDGHQKLKKESPNKYEIRRKNFIYDLRDEIYVLRGTNKSKALASGMPIEYNRLALMAVSVLNLSHWRLSVTVTNYIL</sequence>
<keyword evidence="1" id="KW-0238">DNA-binding</keyword>
<dbReference type="GO" id="GO:0003677">
    <property type="term" value="F:DNA binding"/>
    <property type="evidence" value="ECO:0007669"/>
    <property type="project" value="UniProtKB-KW"/>
</dbReference>
<evidence type="ECO:0000256" key="2">
    <source>
        <dbReference type="ARBA" id="ARBA00023172"/>
    </source>
</evidence>
<dbReference type="InterPro" id="IPR013762">
    <property type="entry name" value="Integrase-like_cat_sf"/>
</dbReference>
<dbReference type="RefSeq" id="WP_044752603.1">
    <property type="nucleotide sequence ID" value="NZ_CEHU01000017.1"/>
</dbReference>
<evidence type="ECO:0000313" key="3">
    <source>
        <dbReference type="EMBL" id="CYU57525.1"/>
    </source>
</evidence>
<dbReference type="Gene3D" id="1.10.150.130">
    <property type="match status" value="1"/>
</dbReference>
<dbReference type="Proteomes" id="UP000073485">
    <property type="component" value="Unassembled WGS sequence"/>
</dbReference>
<evidence type="ECO:0000313" key="4">
    <source>
        <dbReference type="Proteomes" id="UP000073485"/>
    </source>
</evidence>